<keyword evidence="4" id="KW-1185">Reference proteome</keyword>
<dbReference type="EMBL" id="PKPP01019139">
    <property type="protein sequence ID" value="PWA35906.1"/>
    <property type="molecule type" value="Genomic_DNA"/>
</dbReference>
<proteinExistence type="predicted"/>
<feature type="compositionally biased region" description="Polar residues" evidence="2">
    <location>
        <begin position="217"/>
        <end position="237"/>
    </location>
</feature>
<name>A0A2U1KGK2_ARTAN</name>
<evidence type="ECO:0000313" key="4">
    <source>
        <dbReference type="Proteomes" id="UP000245207"/>
    </source>
</evidence>
<evidence type="ECO:0000313" key="3">
    <source>
        <dbReference type="EMBL" id="PWA35906.1"/>
    </source>
</evidence>
<gene>
    <name evidence="3" type="ORF">CTI12_AA568010</name>
</gene>
<dbReference type="AlphaFoldDB" id="A0A2U1KGK2"/>
<accession>A0A2U1KGK2</accession>
<keyword evidence="1" id="KW-0175">Coiled coil</keyword>
<evidence type="ECO:0000256" key="2">
    <source>
        <dbReference type="SAM" id="MobiDB-lite"/>
    </source>
</evidence>
<dbReference type="Proteomes" id="UP000245207">
    <property type="component" value="Unassembled WGS sequence"/>
</dbReference>
<organism evidence="3 4">
    <name type="scientific">Artemisia annua</name>
    <name type="common">Sweet wormwood</name>
    <dbReference type="NCBI Taxonomy" id="35608"/>
    <lineage>
        <taxon>Eukaryota</taxon>
        <taxon>Viridiplantae</taxon>
        <taxon>Streptophyta</taxon>
        <taxon>Embryophyta</taxon>
        <taxon>Tracheophyta</taxon>
        <taxon>Spermatophyta</taxon>
        <taxon>Magnoliopsida</taxon>
        <taxon>eudicotyledons</taxon>
        <taxon>Gunneridae</taxon>
        <taxon>Pentapetalae</taxon>
        <taxon>asterids</taxon>
        <taxon>campanulids</taxon>
        <taxon>Asterales</taxon>
        <taxon>Asteraceae</taxon>
        <taxon>Asteroideae</taxon>
        <taxon>Anthemideae</taxon>
        <taxon>Artemisiinae</taxon>
        <taxon>Artemisia</taxon>
    </lineage>
</organism>
<reference evidence="3 4" key="1">
    <citation type="journal article" date="2018" name="Mol. Plant">
        <title>The genome of Artemisia annua provides insight into the evolution of Asteraceae family and artemisinin biosynthesis.</title>
        <authorList>
            <person name="Shen Q."/>
            <person name="Zhang L."/>
            <person name="Liao Z."/>
            <person name="Wang S."/>
            <person name="Yan T."/>
            <person name="Shi P."/>
            <person name="Liu M."/>
            <person name="Fu X."/>
            <person name="Pan Q."/>
            <person name="Wang Y."/>
            <person name="Lv Z."/>
            <person name="Lu X."/>
            <person name="Zhang F."/>
            <person name="Jiang W."/>
            <person name="Ma Y."/>
            <person name="Chen M."/>
            <person name="Hao X."/>
            <person name="Li L."/>
            <person name="Tang Y."/>
            <person name="Lv G."/>
            <person name="Zhou Y."/>
            <person name="Sun X."/>
            <person name="Brodelius P.E."/>
            <person name="Rose J.K.C."/>
            <person name="Tang K."/>
        </authorList>
    </citation>
    <scope>NUCLEOTIDE SEQUENCE [LARGE SCALE GENOMIC DNA]</scope>
    <source>
        <strain evidence="4">cv. Huhao1</strain>
        <tissue evidence="3">Leaf</tissue>
    </source>
</reference>
<sequence length="451" mass="51541">MSSLKPLAIKWRLHVVVKGFDQRRDQEITFLSCSGPLATTCLVTKDPVAGSGNWCSGMNVNVNGKTDGDVRVEKDAEIVNGEETGRFTDDYARVLVELDAKKVIKDSIKVEYADKNATIKGTKDVKVAYDWKPEVCEHCNVFGHNMGKCTKRPRSEEEIKAKMEAEKLAKEKTENKEQQWKNQYKYGGYRNGYNRQEYMKKVVQKEGEKIAEGKILNNKQESNNVQKRNEKPSSSTLVNNENRYAALNTIDVEDDSEMRMLKGRSIKQQPTSIDKELWTDDMHMYFKKQWEVDRLKEQEEANGNSEDVYESGNVIAQTMAANVVTGKRRERKEAWKEICVAKNLTSGRPWLMICDFNVTLKTVEHSAVGSIITNDMQYFVDCVNEVEMEDLCSSGVFYTWIKSPLNPQNSILKKLDRAMGKGLPYANRRWGNSFSTVSAFKDFWGVYVALK</sequence>
<comment type="caution">
    <text evidence="3">The sequence shown here is derived from an EMBL/GenBank/DDBJ whole genome shotgun (WGS) entry which is preliminary data.</text>
</comment>
<evidence type="ECO:0000256" key="1">
    <source>
        <dbReference type="SAM" id="Coils"/>
    </source>
</evidence>
<dbReference type="STRING" id="35608.A0A2U1KGK2"/>
<dbReference type="OrthoDB" id="1932741at2759"/>
<feature type="region of interest" description="Disordered" evidence="2">
    <location>
        <begin position="216"/>
        <end position="237"/>
    </location>
</feature>
<feature type="coiled-coil region" evidence="1">
    <location>
        <begin position="156"/>
        <end position="183"/>
    </location>
</feature>
<protein>
    <submittedName>
        <fullName evidence="3">DUF4283 domain-containing protein</fullName>
    </submittedName>
</protein>